<gene>
    <name evidence="1" type="ORF">H4R21_001279</name>
</gene>
<dbReference type="Proteomes" id="UP001140087">
    <property type="component" value="Unassembled WGS sequence"/>
</dbReference>
<reference evidence="1" key="1">
    <citation type="submission" date="2022-07" db="EMBL/GenBank/DDBJ databases">
        <title>Phylogenomic reconstructions and comparative analyses of Kickxellomycotina fungi.</title>
        <authorList>
            <person name="Reynolds N.K."/>
            <person name="Stajich J.E."/>
            <person name="Barry K."/>
            <person name="Grigoriev I.V."/>
            <person name="Crous P."/>
            <person name="Smith M.E."/>
        </authorList>
    </citation>
    <scope>NUCLEOTIDE SEQUENCE</scope>
    <source>
        <strain evidence="1">BCRC 34780</strain>
    </source>
</reference>
<protein>
    <submittedName>
        <fullName evidence="1">Uncharacterized protein</fullName>
    </submittedName>
</protein>
<evidence type="ECO:0000313" key="1">
    <source>
        <dbReference type="EMBL" id="KAJ2805393.1"/>
    </source>
</evidence>
<comment type="caution">
    <text evidence="1">The sequence shown here is derived from an EMBL/GenBank/DDBJ whole genome shotgun (WGS) entry which is preliminary data.</text>
</comment>
<name>A0ACC1LC19_9FUNG</name>
<dbReference type="EMBL" id="JANBUN010000249">
    <property type="protein sequence ID" value="KAJ2805393.1"/>
    <property type="molecule type" value="Genomic_DNA"/>
</dbReference>
<organism evidence="1 2">
    <name type="scientific">Coemansia helicoidea</name>
    <dbReference type="NCBI Taxonomy" id="1286919"/>
    <lineage>
        <taxon>Eukaryota</taxon>
        <taxon>Fungi</taxon>
        <taxon>Fungi incertae sedis</taxon>
        <taxon>Zoopagomycota</taxon>
        <taxon>Kickxellomycotina</taxon>
        <taxon>Kickxellomycetes</taxon>
        <taxon>Kickxellales</taxon>
        <taxon>Kickxellaceae</taxon>
        <taxon>Coemansia</taxon>
    </lineage>
</organism>
<evidence type="ECO:0000313" key="2">
    <source>
        <dbReference type="Proteomes" id="UP001140087"/>
    </source>
</evidence>
<keyword evidence="2" id="KW-1185">Reference proteome</keyword>
<sequence>MKTADDYELLSPDDINSLTIEYFCRDNRHGRPTKEFIERENSALRRLNMPPGSRSRSRPSSKPASPVVEKTPETPASAQGEDAGARMAAQVRVVNGKVVIDTDSLVVSRSDMAKDGAEPLELVDESERPRFINSLTYAKKRGSRKRWKPEETELFYQQLRKFGSDFEMISSVMPDRCRYDIRNKFKLEERKNPQRITDTLLRRRPQDVGAPPAPPADDAPPSQLEEYSMAAAGSSAADAQDTPATSAPPNPAP</sequence>
<accession>A0ACC1LC19</accession>
<proteinExistence type="predicted"/>